<dbReference type="Proteomes" id="UP000218677">
    <property type="component" value="Unassembled WGS sequence"/>
</dbReference>
<comment type="caution">
    <text evidence="2">The sequence shown here is derived from an EMBL/GenBank/DDBJ whole genome shotgun (WGS) entry which is preliminary data.</text>
</comment>
<evidence type="ECO:0000256" key="1">
    <source>
        <dbReference type="SAM" id="Phobius"/>
    </source>
</evidence>
<keyword evidence="1" id="KW-0472">Membrane</keyword>
<gene>
    <name evidence="2" type="ORF">CPA45_03100</name>
</gene>
<feature type="transmembrane region" description="Helical" evidence="1">
    <location>
        <begin position="12"/>
        <end position="32"/>
    </location>
</feature>
<dbReference type="AlphaFoldDB" id="A0A2A4HQZ3"/>
<organism evidence="2 3">
    <name type="scientific">Vreelandella nigrificans</name>
    <dbReference type="NCBI Taxonomy" id="2042704"/>
    <lineage>
        <taxon>Bacteria</taxon>
        <taxon>Pseudomonadati</taxon>
        <taxon>Pseudomonadota</taxon>
        <taxon>Gammaproteobacteria</taxon>
        <taxon>Oceanospirillales</taxon>
        <taxon>Halomonadaceae</taxon>
        <taxon>Vreelandella</taxon>
    </lineage>
</organism>
<keyword evidence="1" id="KW-0812">Transmembrane</keyword>
<sequence length="169" mass="19271">MQHAQVARYQRLKLLLIFIVFAAPMAAAWGMVKWGVGIPFGHKAHGEVHVAAPNLNEWPLANEPESLGEAWTLAFDCLSDCEQRKDELWRLHRALGREAPRLQRLRIGGAEHALPGELVTRWQEPPSWYSQGAIWLMDPMGNPALVFNEQTETTDILDDIRHLFKVNHH</sequence>
<keyword evidence="1" id="KW-1133">Transmembrane helix</keyword>
<reference evidence="3" key="1">
    <citation type="submission" date="2017-09" db="EMBL/GenBank/DDBJ databases">
        <authorList>
            <person name="Cho G.-S."/>
            <person name="Oguntoyinbo F.A."/>
            <person name="Cnockaert M."/>
            <person name="Kabisch J."/>
            <person name="Neve H."/>
            <person name="Bockelmann W."/>
            <person name="Wenning M."/>
            <person name="Franz C.M."/>
            <person name="Vandamme P."/>
        </authorList>
    </citation>
    <scope>NUCLEOTIDE SEQUENCE [LARGE SCALE GENOMIC DNA]</scope>
    <source>
        <strain evidence="3">MBT G8648</strain>
    </source>
</reference>
<evidence type="ECO:0000313" key="3">
    <source>
        <dbReference type="Proteomes" id="UP000218677"/>
    </source>
</evidence>
<dbReference type="OrthoDB" id="9785445at2"/>
<proteinExistence type="predicted"/>
<keyword evidence="3" id="KW-1185">Reference proteome</keyword>
<dbReference type="RefSeq" id="WP_096650170.1">
    <property type="nucleotide sequence ID" value="NZ_NWUX01000001.1"/>
</dbReference>
<accession>A0A2A4HQZ3</accession>
<name>A0A2A4HQZ3_9GAMM</name>
<evidence type="ECO:0008006" key="4">
    <source>
        <dbReference type="Google" id="ProtNLM"/>
    </source>
</evidence>
<evidence type="ECO:0000313" key="2">
    <source>
        <dbReference type="EMBL" id="PCF97728.1"/>
    </source>
</evidence>
<protein>
    <recommendedName>
        <fullName evidence="4">Transmembrane protein</fullName>
    </recommendedName>
</protein>
<dbReference type="EMBL" id="NWUX01000001">
    <property type="protein sequence ID" value="PCF97728.1"/>
    <property type="molecule type" value="Genomic_DNA"/>
</dbReference>